<keyword evidence="3" id="KW-0132">Cell division</keyword>
<keyword evidence="3" id="KW-0131">Cell cycle</keyword>
<dbReference type="CDD" id="cd19481">
    <property type="entry name" value="RecA-like_protease"/>
    <property type="match status" value="1"/>
</dbReference>
<dbReference type="PROSITE" id="PS00674">
    <property type="entry name" value="AAA"/>
    <property type="match status" value="1"/>
</dbReference>
<name>A0A386AWS2_9CHLO</name>
<dbReference type="InterPro" id="IPR027417">
    <property type="entry name" value="P-loop_NTPase"/>
</dbReference>
<gene>
    <name evidence="3" type="primary">ftsH</name>
</gene>
<keyword evidence="1" id="KW-0812">Transmembrane</keyword>
<dbReference type="SUPFAM" id="SSF52540">
    <property type="entry name" value="P-loop containing nucleoside triphosphate hydrolases"/>
    <property type="match status" value="1"/>
</dbReference>
<dbReference type="InterPro" id="IPR003593">
    <property type="entry name" value="AAA+_ATPase"/>
</dbReference>
<reference evidence="3" key="1">
    <citation type="submission" date="2018-07" db="EMBL/GenBank/DDBJ databases">
        <authorList>
            <person name="Quirk P.G."/>
            <person name="Krulwich T.A."/>
        </authorList>
    </citation>
    <scope>NUCLEOTIDE SEQUENCE</scope>
</reference>
<feature type="domain" description="AAA+ ATPase" evidence="2">
    <location>
        <begin position="1060"/>
        <end position="1281"/>
    </location>
</feature>
<organism evidence="3">
    <name type="scientific">Dichotomosiphon tuberosus</name>
    <dbReference type="NCBI Taxonomy" id="118263"/>
    <lineage>
        <taxon>Eukaryota</taxon>
        <taxon>Viridiplantae</taxon>
        <taxon>Chlorophyta</taxon>
        <taxon>core chlorophytes</taxon>
        <taxon>Ulvophyceae</taxon>
        <taxon>TCBD clade</taxon>
        <taxon>Bryopsidales</taxon>
        <taxon>Halimedineae</taxon>
        <taxon>Dichotomosiphonaceae</taxon>
        <taxon>Dichotomosiphon</taxon>
    </lineage>
</organism>
<keyword evidence="3" id="KW-0934">Plastid</keyword>
<keyword evidence="3" id="KW-0150">Chloroplast</keyword>
<geneLocation type="chloroplast" evidence="3"/>
<keyword evidence="1" id="KW-1133">Transmembrane helix</keyword>
<dbReference type="GO" id="GO:0051301">
    <property type="term" value="P:cell division"/>
    <property type="evidence" value="ECO:0007669"/>
    <property type="project" value="UniProtKB-KW"/>
</dbReference>
<dbReference type="GO" id="GO:0016887">
    <property type="term" value="F:ATP hydrolysis activity"/>
    <property type="evidence" value="ECO:0007669"/>
    <property type="project" value="InterPro"/>
</dbReference>
<dbReference type="GO" id="GO:0005524">
    <property type="term" value="F:ATP binding"/>
    <property type="evidence" value="ECO:0007669"/>
    <property type="project" value="InterPro"/>
</dbReference>
<sequence length="1749" mass="213134">MNMNMNMNMNLKKIKIYLLDNNFYFVNKNFGLIILYSKKHKLKLNSYDNINIFSEKNSKYKEYYKLIYDINKIEIKKNNNHFLFNYSNYKKMIIISNYIFFIFYKFFKIFKDQSEYIISILIFFSFIINIINYKNFIINENSILKSINDNLKTFFLKQIYNDDITFIDDEFYYSDFKNTNPYLIIQNRYRKFLFNKILNNDSQFSNIFIPNTLDWFFGNLLQPNKYSKLLLIPNKEFRILDLIPLKIESQKQYFSNYKFFLIPLKFKKKYPILLFEKINKKKKLNKYFFATITIKNNLNENNFYYQFCNYVNTDNYKQKLKSIFETNINLDDQQFKIIEISKDNIENSKIKDKINLLKSLKKRYNNYFNLKNSKIKDKINLLKTLKKKYNDNYKSNNEDILDLVEDIDIKLLNTKKFSNLFFIRRDFDQLTKYFLWKILFTKYKKYEIYFFQNSNRSKKFGRSGFYLPESELYYYLKHKTNKFLKKYVPRNIRKYIKKKIIIASIKFINLIINIYNNSEFNKKCNYFINKFVRKRNKLFHFYSIFIRNYIRKFLKFIIKKKIKRLQYSHFINYCKFYRFLEYDSIVLKKTKYDRFNLVLYINIYYTLTTNIIKKNQLRSYIINYNQFLYDIISSLYYREKLEFKKIKSLKISKYIKFFNIFDYFFINITYSLKSNYINYIDYKTNNLYFFLKGILEQERLESTYRYGENVFNIFFKSLDTDHNVLVENTANKKFEKTNSTIFLKEKNKEKILLLLNNINSKINFNYKDTFKVRKMSGYLYPDYNMVDLYSNFYNKIILNKLNLNDFENPKLKKKKFIKKLFKKYKLQKRKLFFADTIFKIQNLEIESHSLYKPSLKFNNFSFLRNSIYLNIAFEVDNPKLFFLNENLNLAFFPYFENFDNFLSYTKVNTLFLKIINKYRKLKSENLKSNYINLIQYYNLKAFLFTLKVGVFLLFFNLIKNLYINNNKEIFISFIKLLKFIGILKDLNWIKYDLKLNLKNRNYKSIKHIEQKLETLTGLNNFLFHIIKIIIYLRSTKYFFMKFIYIVLYILKEFHIIKSIKPKAFLLIGPPGTGKTLFVKSVAGESEVPILIQSGNLLKYPIKRNGANSIYNIFKRARRISPCILFLDEVDNLGVRRHHINLNLVESYETDELIDFFDTFPLNLFYNLKVDELEEYEKTVLNFEQDQADQDRQNLEKDDDLYESIRKQKLPINLKVLKQTKFNTILRHEQLRLLTQLLIELDGLNLLDNIVIIGATNRFNILDPALLRPGRFKELLYFNLPDYKKRILLLNYYSKNNKFEKYEILDYFVKRTNSFSYSDISSIINSSNFINISLYYEKHNIYSLERGIDLITSDPYEKNFETLLNFYQIFNTNIKNSIYKLNLYQFSNKKKEDSMNNFSFKLSELIGYKYSIIKNSYYYIGKIFISFYLKNKEMLSFINIVERSKNFRYHFLNNIFEIFDMNTNNLIYKKKFEEIFINLISGKASESLFIYFPIINNSDFYFYKNRKNILKSNIGFNDQSNIGSFDLKKSITLLSLIIEKWYIYNKIISVEKINLLNENQNNTDFNEYGILFGEYLIDDKINKLDINNNIRINIETVTFQSWWQKQLFLKSKNINYLLYLKWFRINIYEVGRNEQNIEWIPADIYYHSKHIQPKNYLVNWNDYLSINENLFCNDLLLNKVNKIILILREFSELIDFFADYLIRNEIIREYEFFDKIESYFEIIIKNKINLKIISFRRYKFLIKLLKAIFQ</sequence>
<evidence type="ECO:0000259" key="2">
    <source>
        <dbReference type="SMART" id="SM00382"/>
    </source>
</evidence>
<evidence type="ECO:0000313" key="3">
    <source>
        <dbReference type="EMBL" id="AYC63811.1"/>
    </source>
</evidence>
<dbReference type="SMART" id="SM00382">
    <property type="entry name" value="AAA"/>
    <property type="match status" value="1"/>
</dbReference>
<protein>
    <submittedName>
        <fullName evidence="3">Cell division protein FTSH</fullName>
    </submittedName>
</protein>
<feature type="transmembrane region" description="Helical" evidence="1">
    <location>
        <begin position="937"/>
        <end position="958"/>
    </location>
</feature>
<dbReference type="PANTHER" id="PTHR23077">
    <property type="entry name" value="AAA-FAMILY ATPASE"/>
    <property type="match status" value="1"/>
</dbReference>
<dbReference type="InterPro" id="IPR050168">
    <property type="entry name" value="AAA_ATPase_domain"/>
</dbReference>
<accession>A0A386AWS2</accession>
<feature type="transmembrane region" description="Helical" evidence="1">
    <location>
        <begin position="1038"/>
        <end position="1056"/>
    </location>
</feature>
<dbReference type="PANTHER" id="PTHR23077:SF198">
    <property type="entry name" value="ATP-DEPENDENT ZINC METALLOPROTEASE FTSH"/>
    <property type="match status" value="1"/>
</dbReference>
<proteinExistence type="predicted"/>
<evidence type="ECO:0000256" key="1">
    <source>
        <dbReference type="SAM" id="Phobius"/>
    </source>
</evidence>
<dbReference type="Gene3D" id="3.40.50.300">
    <property type="entry name" value="P-loop containing nucleotide triphosphate hydrolases"/>
    <property type="match status" value="1"/>
</dbReference>
<dbReference type="InterPro" id="IPR003960">
    <property type="entry name" value="ATPase_AAA_CS"/>
</dbReference>
<dbReference type="Pfam" id="PF00004">
    <property type="entry name" value="AAA"/>
    <property type="match status" value="2"/>
</dbReference>
<dbReference type="InterPro" id="IPR003959">
    <property type="entry name" value="ATPase_AAA_core"/>
</dbReference>
<reference evidence="3" key="2">
    <citation type="journal article" date="2019" name="Mol. Phylogenet. Evol.">
        <title>Reassessment of the classification of bryopsidales (chlorophyta) based on chloroplast phylogenomic analyses.</title>
        <authorList>
            <person name="Cremen M.C."/>
            <person name="Leliaert F."/>
            <person name="West J."/>
            <person name="Lam D.W."/>
            <person name="Shimada S."/>
            <person name="Lopez-Bautista J.M."/>
            <person name="Verbruggen H."/>
        </authorList>
    </citation>
    <scope>NUCLEOTIDE SEQUENCE</scope>
</reference>
<keyword evidence="1" id="KW-0472">Membrane</keyword>
<feature type="transmembrane region" description="Helical" evidence="1">
    <location>
        <begin position="92"/>
        <end position="110"/>
    </location>
</feature>
<feature type="transmembrane region" description="Helical" evidence="1">
    <location>
        <begin position="116"/>
        <end position="133"/>
    </location>
</feature>
<dbReference type="EMBL" id="MH591081">
    <property type="protein sequence ID" value="AYC63811.1"/>
    <property type="molecule type" value="Genomic_DNA"/>
</dbReference>